<dbReference type="OrthoDB" id="10248838at2759"/>
<evidence type="ECO:0008006" key="6">
    <source>
        <dbReference type="Google" id="ProtNLM"/>
    </source>
</evidence>
<name>A0A1E3NZM0_WICAA</name>
<dbReference type="Pfam" id="PF05907">
    <property type="entry name" value="CXXC_Zn-b_euk"/>
    <property type="match status" value="1"/>
</dbReference>
<gene>
    <name evidence="4" type="ORF">WICANDRAFT_34149</name>
</gene>
<dbReference type="PANTHER" id="PTHR12857:SF0">
    <property type="entry name" value="CXXC MOTIF CONTAINING ZINC BINDING PROTEIN"/>
    <property type="match status" value="1"/>
</dbReference>
<dbReference type="STRING" id="683960.A0A1E3NZM0"/>
<dbReference type="RefSeq" id="XP_019037647.1">
    <property type="nucleotide sequence ID" value="XM_019182154.1"/>
</dbReference>
<evidence type="ECO:0000256" key="3">
    <source>
        <dbReference type="ARBA" id="ARBA00022833"/>
    </source>
</evidence>
<dbReference type="Proteomes" id="UP000094112">
    <property type="component" value="Unassembled WGS sequence"/>
</dbReference>
<dbReference type="AlphaFoldDB" id="A0A1E3NZM0"/>
<keyword evidence="2" id="KW-0479">Metal-binding</keyword>
<organism evidence="4 5">
    <name type="scientific">Wickerhamomyces anomalus (strain ATCC 58044 / CBS 1984 / NCYC 433 / NRRL Y-366-8)</name>
    <name type="common">Yeast</name>
    <name type="synonym">Hansenula anomala</name>
    <dbReference type="NCBI Taxonomy" id="683960"/>
    <lineage>
        <taxon>Eukaryota</taxon>
        <taxon>Fungi</taxon>
        <taxon>Dikarya</taxon>
        <taxon>Ascomycota</taxon>
        <taxon>Saccharomycotina</taxon>
        <taxon>Saccharomycetes</taxon>
        <taxon>Phaffomycetales</taxon>
        <taxon>Wickerhamomycetaceae</taxon>
        <taxon>Wickerhamomyces</taxon>
    </lineage>
</organism>
<evidence type="ECO:0000256" key="2">
    <source>
        <dbReference type="ARBA" id="ARBA00022723"/>
    </source>
</evidence>
<sequence length="161" mass="18459">MGYKLVLKATLEGLTVLRPKDTEQTPFEYTFEIECTSCREKHDKEITINRFEQHEISGSRGEANFVFRCKNCKRESSASITRTKNNYTIEDSGKAVSLLEIEARGIEFVRFVPDGLFEAKGAESTTKFEEIELNEDEFYDYDDNAGNEVSITEVSWDVVRS</sequence>
<keyword evidence="3" id="KW-0862">Zinc</keyword>
<reference evidence="4 5" key="1">
    <citation type="journal article" date="2016" name="Proc. Natl. Acad. Sci. U.S.A.">
        <title>Comparative genomics of biotechnologically important yeasts.</title>
        <authorList>
            <person name="Riley R."/>
            <person name="Haridas S."/>
            <person name="Wolfe K.H."/>
            <person name="Lopes M.R."/>
            <person name="Hittinger C.T."/>
            <person name="Goeker M."/>
            <person name="Salamov A.A."/>
            <person name="Wisecaver J.H."/>
            <person name="Long T.M."/>
            <person name="Calvey C.H."/>
            <person name="Aerts A.L."/>
            <person name="Barry K.W."/>
            <person name="Choi C."/>
            <person name="Clum A."/>
            <person name="Coughlan A.Y."/>
            <person name="Deshpande S."/>
            <person name="Douglass A.P."/>
            <person name="Hanson S.J."/>
            <person name="Klenk H.-P."/>
            <person name="LaButti K.M."/>
            <person name="Lapidus A."/>
            <person name="Lindquist E.A."/>
            <person name="Lipzen A.M."/>
            <person name="Meier-Kolthoff J.P."/>
            <person name="Ohm R.A."/>
            <person name="Otillar R.P."/>
            <person name="Pangilinan J.L."/>
            <person name="Peng Y."/>
            <person name="Rokas A."/>
            <person name="Rosa C.A."/>
            <person name="Scheuner C."/>
            <person name="Sibirny A.A."/>
            <person name="Slot J.C."/>
            <person name="Stielow J.B."/>
            <person name="Sun H."/>
            <person name="Kurtzman C.P."/>
            <person name="Blackwell M."/>
            <person name="Grigoriev I.V."/>
            <person name="Jeffries T.W."/>
        </authorList>
    </citation>
    <scope>NUCLEOTIDE SEQUENCE [LARGE SCALE GENOMIC DNA]</scope>
    <source>
        <strain evidence="5">ATCC 58044 / CBS 1984 / NCYC 433 / NRRL Y-366-8</strain>
    </source>
</reference>
<dbReference type="GO" id="GO:0008270">
    <property type="term" value="F:zinc ion binding"/>
    <property type="evidence" value="ECO:0007669"/>
    <property type="project" value="TreeGrafter"/>
</dbReference>
<comment type="similarity">
    <text evidence="1">Belongs to the UPF0587 family.</text>
</comment>
<dbReference type="PANTHER" id="PTHR12857">
    <property type="entry name" value="CXXC MOTIF CONTAINING ZINC BINDING PROTEIN"/>
    <property type="match status" value="1"/>
</dbReference>
<accession>A0A1E3NZM0</accession>
<evidence type="ECO:0000256" key="1">
    <source>
        <dbReference type="ARBA" id="ARBA00007818"/>
    </source>
</evidence>
<dbReference type="EMBL" id="KV454212">
    <property type="protein sequence ID" value="ODQ58440.1"/>
    <property type="molecule type" value="Genomic_DNA"/>
</dbReference>
<dbReference type="SUPFAM" id="SSF141678">
    <property type="entry name" value="MAL13P1.257-like"/>
    <property type="match status" value="1"/>
</dbReference>
<proteinExistence type="inferred from homology"/>
<evidence type="ECO:0000313" key="4">
    <source>
        <dbReference type="EMBL" id="ODQ58440.1"/>
    </source>
</evidence>
<dbReference type="GeneID" id="30199400"/>
<protein>
    <recommendedName>
        <fullName evidence="6">DUF866-domain-containing protein</fullName>
    </recommendedName>
</protein>
<evidence type="ECO:0000313" key="5">
    <source>
        <dbReference type="Proteomes" id="UP000094112"/>
    </source>
</evidence>
<keyword evidence="5" id="KW-1185">Reference proteome</keyword>
<dbReference type="InterPro" id="IPR008584">
    <property type="entry name" value="CXXC_Zn-binding_euk"/>
</dbReference>